<dbReference type="SMART" id="SM00047">
    <property type="entry name" value="LYZ2"/>
    <property type="match status" value="1"/>
</dbReference>
<feature type="domain" description="Mannosyl-glycoprotein endo-beta-N-acetylglucosamidase-like" evidence="3">
    <location>
        <begin position="64"/>
        <end position="216"/>
    </location>
</feature>
<dbReference type="Gene3D" id="2.10.70.40">
    <property type="entry name" value="peptidoglycan hydrolase"/>
    <property type="match status" value="1"/>
</dbReference>
<sequence length="218" mass="23742">GTTAPGPDHKSNINAAMEAQFSPQQNANKATSMGATLQKTPSSTSASQAKSAISPTDKKHSSPAQNASPTKKEFVKKVYAAALEEEKKTGVPAAVTTAQAILETGYGKSVPTDINTGKYSYNLFGIKAHGSPNYVENWTHENINGKRVKIIDKFAAYDSYEESIAGRSEFLRKNKRYQSLFESKDPKVWAQGLQDKGYATDPDYAKKLISIMNSQELL</sequence>
<evidence type="ECO:0000256" key="1">
    <source>
        <dbReference type="ARBA" id="ARBA00022801"/>
    </source>
</evidence>
<evidence type="ECO:0000313" key="5">
    <source>
        <dbReference type="Proteomes" id="UP000296159"/>
    </source>
</evidence>
<dbReference type="PANTHER" id="PTHR33308">
    <property type="entry name" value="PEPTIDOGLYCAN HYDROLASE FLGJ"/>
    <property type="match status" value="1"/>
</dbReference>
<feature type="compositionally biased region" description="Polar residues" evidence="2">
    <location>
        <begin position="21"/>
        <end position="54"/>
    </location>
</feature>
<comment type="caution">
    <text evidence="4">The sequence shown here is derived from an EMBL/GenBank/DDBJ whole genome shotgun (WGS) entry which is preliminary data.</text>
</comment>
<reference evidence="4 5" key="1">
    <citation type="submission" date="2018-04" db="EMBL/GenBank/DDBJ databases">
        <title>Brenneria corticis sp.nov.</title>
        <authorList>
            <person name="Li Y."/>
        </authorList>
    </citation>
    <scope>NUCLEOTIDE SEQUENCE [LARGE SCALE GENOMIC DNA]</scope>
    <source>
        <strain evidence="4 5">CFCC 11842</strain>
    </source>
</reference>
<protein>
    <submittedName>
        <fullName evidence="4">Type VI secretion system tip protein VgrG</fullName>
    </submittedName>
</protein>
<dbReference type="PANTHER" id="PTHR33308:SF9">
    <property type="entry name" value="PEPTIDOGLYCAN HYDROLASE FLGJ"/>
    <property type="match status" value="1"/>
</dbReference>
<feature type="region of interest" description="Disordered" evidence="2">
    <location>
        <begin position="1"/>
        <end position="71"/>
    </location>
</feature>
<dbReference type="EMBL" id="QDKH01000076">
    <property type="protein sequence ID" value="PWC09214.1"/>
    <property type="molecule type" value="Genomic_DNA"/>
</dbReference>
<gene>
    <name evidence="4" type="ORF">DDT56_24330</name>
</gene>
<evidence type="ECO:0000256" key="2">
    <source>
        <dbReference type="SAM" id="MobiDB-lite"/>
    </source>
</evidence>
<proteinExistence type="predicted"/>
<dbReference type="AlphaFoldDB" id="A0A2U1TIH6"/>
<dbReference type="RefSeq" id="WP_210417082.1">
    <property type="nucleotide sequence ID" value="NZ_KZ819133.1"/>
</dbReference>
<evidence type="ECO:0000313" key="4">
    <source>
        <dbReference type="EMBL" id="PWC09214.1"/>
    </source>
</evidence>
<dbReference type="Pfam" id="PF01832">
    <property type="entry name" value="Glucosaminidase"/>
    <property type="match status" value="1"/>
</dbReference>
<evidence type="ECO:0000259" key="3">
    <source>
        <dbReference type="SMART" id="SM00047"/>
    </source>
</evidence>
<keyword evidence="1" id="KW-0378">Hydrolase</keyword>
<keyword evidence="5" id="KW-1185">Reference proteome</keyword>
<feature type="non-terminal residue" evidence="4">
    <location>
        <position position="1"/>
    </location>
</feature>
<dbReference type="Proteomes" id="UP000296159">
    <property type="component" value="Unassembled WGS sequence"/>
</dbReference>
<accession>A0A2U1TIH6</accession>
<dbReference type="Gene3D" id="1.10.530.10">
    <property type="match status" value="1"/>
</dbReference>
<dbReference type="InterPro" id="IPR002901">
    <property type="entry name" value="MGlyc_endo_b_GlcNAc-like_dom"/>
</dbReference>
<dbReference type="GO" id="GO:0004040">
    <property type="term" value="F:amidase activity"/>
    <property type="evidence" value="ECO:0007669"/>
    <property type="project" value="InterPro"/>
</dbReference>
<organism evidence="4 5">
    <name type="scientific">Brenneria corticis</name>
    <dbReference type="NCBI Taxonomy" id="2173106"/>
    <lineage>
        <taxon>Bacteria</taxon>
        <taxon>Pseudomonadati</taxon>
        <taxon>Pseudomonadota</taxon>
        <taxon>Gammaproteobacteria</taxon>
        <taxon>Enterobacterales</taxon>
        <taxon>Pectobacteriaceae</taxon>
        <taxon>Brenneria</taxon>
    </lineage>
</organism>
<dbReference type="InterPro" id="IPR051056">
    <property type="entry name" value="Glycosyl_Hydrolase_73"/>
</dbReference>
<name>A0A2U1TIH6_9GAMM</name>